<proteinExistence type="predicted"/>
<organism evidence="1 2">
    <name type="scientific">Microbulbifer hydrolyticus</name>
    <dbReference type="NCBI Taxonomy" id="48074"/>
    <lineage>
        <taxon>Bacteria</taxon>
        <taxon>Pseudomonadati</taxon>
        <taxon>Pseudomonadota</taxon>
        <taxon>Gammaproteobacteria</taxon>
        <taxon>Cellvibrionales</taxon>
        <taxon>Microbulbiferaceae</taxon>
        <taxon>Microbulbifer</taxon>
    </lineage>
</organism>
<protein>
    <submittedName>
        <fullName evidence="1">Uncharacterized protein</fullName>
    </submittedName>
</protein>
<evidence type="ECO:0000313" key="1">
    <source>
        <dbReference type="EMBL" id="MBB5212005.1"/>
    </source>
</evidence>
<sequence length="70" mass="7840">MRAALSGSRFSATMSGKNRSSIQFSQFAICIDYLTVPMQQSPNFTQQVAHLRNIDAPTHEILFKHGGWNV</sequence>
<name>A0AA89T647_9GAMM</name>
<accession>A0AA89T647</accession>
<dbReference type="EMBL" id="JACHHR010000003">
    <property type="protein sequence ID" value="MBB5212005.1"/>
    <property type="molecule type" value="Genomic_DNA"/>
</dbReference>
<gene>
    <name evidence="1" type="ORF">HNQ53_002230</name>
</gene>
<dbReference type="AlphaFoldDB" id="A0AA89T647"/>
<evidence type="ECO:0000313" key="2">
    <source>
        <dbReference type="Proteomes" id="UP000563601"/>
    </source>
</evidence>
<reference evidence="1 2" key="1">
    <citation type="submission" date="2020-08" db="EMBL/GenBank/DDBJ databases">
        <title>Genomic Encyclopedia of Type Strains, Phase IV (KMG-IV): sequencing the most valuable type-strain genomes for metagenomic binning, comparative biology and taxonomic classification.</title>
        <authorList>
            <person name="Goeker M."/>
        </authorList>
    </citation>
    <scope>NUCLEOTIDE SEQUENCE [LARGE SCALE GENOMIC DNA]</scope>
    <source>
        <strain evidence="1 2">DSM 11525</strain>
    </source>
</reference>
<dbReference type="Proteomes" id="UP000563601">
    <property type="component" value="Unassembled WGS sequence"/>
</dbReference>
<comment type="caution">
    <text evidence="1">The sequence shown here is derived from an EMBL/GenBank/DDBJ whole genome shotgun (WGS) entry which is preliminary data.</text>
</comment>